<dbReference type="SUPFAM" id="SSF52540">
    <property type="entry name" value="P-loop containing nucleoside triphosphate hydrolases"/>
    <property type="match status" value="2"/>
</dbReference>
<dbReference type="OrthoDB" id="6500128at2759"/>
<keyword evidence="8" id="KW-0067">ATP-binding</keyword>
<evidence type="ECO:0000259" key="19">
    <source>
        <dbReference type="PROSITE" id="PS51349"/>
    </source>
</evidence>
<dbReference type="GO" id="GO:0010181">
    <property type="term" value="F:FMN binding"/>
    <property type="evidence" value="ECO:0007669"/>
    <property type="project" value="InterPro"/>
</dbReference>
<evidence type="ECO:0000256" key="11">
    <source>
        <dbReference type="ARBA" id="ARBA00023136"/>
    </source>
</evidence>
<keyword evidence="5 16" id="KW-0812">Transmembrane</keyword>
<dbReference type="CDD" id="cd03249">
    <property type="entry name" value="ABC_MTABC3_MDL1_MDL2"/>
    <property type="match status" value="1"/>
</dbReference>
<name>A0A0N0NRB4_9EURO</name>
<dbReference type="PANTHER" id="PTHR43394:SF11">
    <property type="entry name" value="ATP-BINDING CASSETTE TRANSPORTER"/>
    <property type="match status" value="1"/>
</dbReference>
<evidence type="ECO:0000256" key="15">
    <source>
        <dbReference type="SAM" id="MobiDB-lite"/>
    </source>
</evidence>
<dbReference type="Gene3D" id="3.20.20.70">
    <property type="entry name" value="Aldolase class I"/>
    <property type="match status" value="1"/>
</dbReference>
<feature type="transmembrane region" description="Helical" evidence="16">
    <location>
        <begin position="1058"/>
        <end position="1084"/>
    </location>
</feature>
<gene>
    <name evidence="20" type="ORF">AB675_2797</name>
</gene>
<dbReference type="GO" id="GO:0005743">
    <property type="term" value="C:mitochondrial inner membrane"/>
    <property type="evidence" value="ECO:0007669"/>
    <property type="project" value="TreeGrafter"/>
</dbReference>
<dbReference type="SMART" id="SM00382">
    <property type="entry name" value="AAA"/>
    <property type="match status" value="2"/>
</dbReference>
<dbReference type="GO" id="GO:0016887">
    <property type="term" value="F:ATP hydrolysis activity"/>
    <property type="evidence" value="ECO:0007669"/>
    <property type="project" value="InterPro"/>
</dbReference>
<dbReference type="InterPro" id="IPR027417">
    <property type="entry name" value="P-loop_NTPase"/>
</dbReference>
<protein>
    <recommendedName>
        <fullName evidence="13">Oxidase FUB9</fullName>
    </recommendedName>
    <alternativeName>
        <fullName evidence="14">Fusaric acid biosynthesis protein 9</fullName>
    </alternativeName>
</protein>
<evidence type="ECO:0000259" key="18">
    <source>
        <dbReference type="PROSITE" id="PS50929"/>
    </source>
</evidence>
<dbReference type="SUPFAM" id="SSF90123">
    <property type="entry name" value="ABC transporter transmembrane region"/>
    <property type="match status" value="2"/>
</dbReference>
<keyword evidence="21" id="KW-1185">Reference proteome</keyword>
<keyword evidence="9 16" id="KW-1133">Transmembrane helix</keyword>
<keyword evidence="7" id="KW-0547">Nucleotide-binding</keyword>
<dbReference type="PANTHER" id="PTHR43394">
    <property type="entry name" value="ATP-DEPENDENT PERMEASE MDL1, MITOCHONDRIAL"/>
    <property type="match status" value="1"/>
</dbReference>
<evidence type="ECO:0000256" key="2">
    <source>
        <dbReference type="ARBA" id="ARBA00004141"/>
    </source>
</evidence>
<feature type="transmembrane region" description="Helical" evidence="16">
    <location>
        <begin position="523"/>
        <end position="546"/>
    </location>
</feature>
<feature type="region of interest" description="Disordered" evidence="15">
    <location>
        <begin position="1312"/>
        <end position="1343"/>
    </location>
</feature>
<comment type="similarity">
    <text evidence="3">Belongs to the ABC transporter superfamily. ABCB family. Multidrug resistance exporter (TC 3.A.1.201) subfamily.</text>
</comment>
<keyword evidence="4" id="KW-0813">Transport</keyword>
<evidence type="ECO:0000259" key="17">
    <source>
        <dbReference type="PROSITE" id="PS50893"/>
    </source>
</evidence>
<dbReference type="PROSITE" id="PS50893">
    <property type="entry name" value="ABC_TRANSPORTER_2"/>
    <property type="match status" value="2"/>
</dbReference>
<dbReference type="VEuPathDB" id="FungiDB:AB675_2797"/>
<dbReference type="GO" id="GO:0005524">
    <property type="term" value="F:ATP binding"/>
    <property type="evidence" value="ECO:0007669"/>
    <property type="project" value="UniProtKB-KW"/>
</dbReference>
<dbReference type="FunFam" id="3.20.20.70:FF:000056">
    <property type="entry name" value="hydroxyacid oxidase 2"/>
    <property type="match status" value="1"/>
</dbReference>
<dbReference type="Pfam" id="PF00005">
    <property type="entry name" value="ABC_tran"/>
    <property type="match status" value="2"/>
</dbReference>
<dbReference type="FunFam" id="3.40.50.300:FF:000913">
    <property type="entry name" value="ABC multidrug transporter SitT"/>
    <property type="match status" value="1"/>
</dbReference>
<dbReference type="FunFam" id="3.40.50.300:FF:000251">
    <property type="entry name" value="ABC transporter B family member 19"/>
    <property type="match status" value="1"/>
</dbReference>
<feature type="transmembrane region" description="Helical" evidence="16">
    <location>
        <begin position="1163"/>
        <end position="1183"/>
    </location>
</feature>
<feature type="domain" description="ABC transmembrane type-1" evidence="18">
    <location>
        <begin position="1018"/>
        <end position="1299"/>
    </location>
</feature>
<dbReference type="InterPro" id="IPR039421">
    <property type="entry name" value="Type_1_exporter"/>
</dbReference>
<dbReference type="PROSITE" id="PS00211">
    <property type="entry name" value="ABC_TRANSPORTER_1"/>
    <property type="match status" value="2"/>
</dbReference>
<evidence type="ECO:0000256" key="4">
    <source>
        <dbReference type="ARBA" id="ARBA00022448"/>
    </source>
</evidence>
<dbReference type="Proteomes" id="UP000038010">
    <property type="component" value="Unassembled WGS sequence"/>
</dbReference>
<dbReference type="InterPro" id="IPR036640">
    <property type="entry name" value="ABC1_TM_sf"/>
</dbReference>
<dbReference type="InterPro" id="IPR017871">
    <property type="entry name" value="ABC_transporter-like_CS"/>
</dbReference>
<feature type="domain" description="ABC transmembrane type-1" evidence="18">
    <location>
        <begin position="374"/>
        <end position="665"/>
    </location>
</feature>
<dbReference type="Pfam" id="PF00664">
    <property type="entry name" value="ABC_membrane"/>
    <property type="match status" value="2"/>
</dbReference>
<dbReference type="GO" id="GO:0090374">
    <property type="term" value="P:oligopeptide export from mitochondrion"/>
    <property type="evidence" value="ECO:0007669"/>
    <property type="project" value="TreeGrafter"/>
</dbReference>
<evidence type="ECO:0000313" key="20">
    <source>
        <dbReference type="EMBL" id="KPI44898.1"/>
    </source>
</evidence>
<comment type="subcellular location">
    <subcellularLocation>
        <location evidence="2">Membrane</location>
        <topology evidence="2">Multi-pass membrane protein</topology>
    </subcellularLocation>
</comment>
<dbReference type="InterPro" id="IPR003439">
    <property type="entry name" value="ABC_transporter-like_ATP-bd"/>
</dbReference>
<feature type="transmembrane region" description="Helical" evidence="16">
    <location>
        <begin position="421"/>
        <end position="448"/>
    </location>
</feature>
<feature type="transmembrane region" description="Helical" evidence="16">
    <location>
        <begin position="636"/>
        <end position="657"/>
    </location>
</feature>
<keyword evidence="6" id="KW-0677">Repeat</keyword>
<dbReference type="STRING" id="1664694.A0A0N0NRB4"/>
<evidence type="ECO:0000256" key="13">
    <source>
        <dbReference type="ARBA" id="ARBA00073420"/>
    </source>
</evidence>
<feature type="transmembrane region" description="Helical" evidence="16">
    <location>
        <begin position="1137"/>
        <end position="1157"/>
    </location>
</feature>
<evidence type="ECO:0000256" key="12">
    <source>
        <dbReference type="ARBA" id="ARBA00024042"/>
    </source>
</evidence>
<dbReference type="CDD" id="cd18577">
    <property type="entry name" value="ABC_6TM_Pgp_ABCB1_D1_like"/>
    <property type="match status" value="1"/>
</dbReference>
<feature type="transmembrane region" description="Helical" evidence="16">
    <location>
        <begin position="368"/>
        <end position="394"/>
    </location>
</feature>
<dbReference type="PROSITE" id="PS50929">
    <property type="entry name" value="ABC_TM1F"/>
    <property type="match status" value="2"/>
</dbReference>
<keyword evidence="10" id="KW-0560">Oxidoreductase</keyword>
<dbReference type="InterPro" id="IPR012133">
    <property type="entry name" value="Alpha-hydoxy_acid_DH_FMN"/>
</dbReference>
<dbReference type="InterPro" id="IPR008259">
    <property type="entry name" value="FMN_hydac_DH_AS"/>
</dbReference>
<evidence type="ECO:0000256" key="9">
    <source>
        <dbReference type="ARBA" id="ARBA00022989"/>
    </source>
</evidence>
<evidence type="ECO:0000256" key="3">
    <source>
        <dbReference type="ARBA" id="ARBA00007577"/>
    </source>
</evidence>
<reference evidence="20 21" key="1">
    <citation type="submission" date="2015-06" db="EMBL/GenBank/DDBJ databases">
        <title>Draft genome of the ant-associated black yeast Phialophora attae CBS 131958.</title>
        <authorList>
            <person name="Moreno L.F."/>
            <person name="Stielow B.J."/>
            <person name="de Hoog S."/>
            <person name="Vicente V.A."/>
            <person name="Weiss V.A."/>
            <person name="de Vries M."/>
            <person name="Cruz L.M."/>
            <person name="Souza E.M."/>
        </authorList>
    </citation>
    <scope>NUCLEOTIDE SEQUENCE [LARGE SCALE GENOMIC DNA]</scope>
    <source>
        <strain evidence="20 21">CBS 131958</strain>
    </source>
</reference>
<comment type="cofactor">
    <cofactor evidence="1">
        <name>FMN</name>
        <dbReference type="ChEBI" id="CHEBI:58210"/>
    </cofactor>
</comment>
<comment type="similarity">
    <text evidence="12">Belongs to the FMN-dependent alpha-hydroxy acid dehydrogenase family.</text>
</comment>
<dbReference type="InterPro" id="IPR000262">
    <property type="entry name" value="FMN-dep_DH"/>
</dbReference>
<dbReference type="GO" id="GO:0015421">
    <property type="term" value="F:ABC-type oligopeptide transporter activity"/>
    <property type="evidence" value="ECO:0007669"/>
    <property type="project" value="TreeGrafter"/>
</dbReference>
<dbReference type="InterPro" id="IPR003593">
    <property type="entry name" value="AAA+_ATPase"/>
</dbReference>
<dbReference type="SUPFAM" id="SSF51395">
    <property type="entry name" value="FMN-linked oxidoreductases"/>
    <property type="match status" value="1"/>
</dbReference>
<evidence type="ECO:0000256" key="16">
    <source>
        <dbReference type="SAM" id="Phobius"/>
    </source>
</evidence>
<dbReference type="PROSITE" id="PS00557">
    <property type="entry name" value="FMN_HYDROXY_ACID_DH_1"/>
    <property type="match status" value="1"/>
</dbReference>
<evidence type="ECO:0000256" key="10">
    <source>
        <dbReference type="ARBA" id="ARBA00023002"/>
    </source>
</evidence>
<evidence type="ECO:0000256" key="5">
    <source>
        <dbReference type="ARBA" id="ARBA00022692"/>
    </source>
</evidence>
<dbReference type="Pfam" id="PF01070">
    <property type="entry name" value="FMN_dh"/>
    <property type="match status" value="1"/>
</dbReference>
<comment type="caution">
    <text evidence="20">The sequence shown here is derived from an EMBL/GenBank/DDBJ whole genome shotgun (WGS) entry which is preliminary data.</text>
</comment>
<proteinExistence type="inferred from homology"/>
<feature type="transmembrane region" description="Helical" evidence="16">
    <location>
        <begin position="497"/>
        <end position="517"/>
    </location>
</feature>
<feature type="transmembrane region" description="Helical" evidence="16">
    <location>
        <begin position="1244"/>
        <end position="1264"/>
    </location>
</feature>
<evidence type="ECO:0000313" key="21">
    <source>
        <dbReference type="Proteomes" id="UP000038010"/>
    </source>
</evidence>
<dbReference type="PROSITE" id="PS51349">
    <property type="entry name" value="FMN_HYDROXY_ACID_DH_2"/>
    <property type="match status" value="1"/>
</dbReference>
<feature type="domain" description="ABC transporter" evidence="17">
    <location>
        <begin position="700"/>
        <end position="944"/>
    </location>
</feature>
<dbReference type="GO" id="GO:0016491">
    <property type="term" value="F:oxidoreductase activity"/>
    <property type="evidence" value="ECO:0007669"/>
    <property type="project" value="UniProtKB-KW"/>
</dbReference>
<sequence>MAGLPLPKPLPPANHILSMQDLQQAAADRLPEEARLFYDSGATDQVTVKENSSAYLKYRLRPRVLVDVSQVDTSTELFGRKIKFPLGISPAGLQAMVHPDGELATVRAAAKSGLAMAVSSFANYSVEDIRAAGSKVGPIDHAMQLYTMKNREAELQIIRRAEAMGHKAIFLTADSPVLGVRYTEVRNDFRTPDGLGFPMLGWDSELIRSRTHDNSFTDFNSDSHNWAAEIPWLRSVTKMEIWIKGVLTAEDVLLARQYGCDGVLVSNHGGRQLDGTPATIDALPECVKAADGKIRVHIDGGVRSGSDIFKALALGAEMVWVGRPAIWGLAYDGEKGVSHMLNMLYNDFRRCMQLCGCKTVADISKASLGVFLFAGALIGAIIAGAALPLMSLIFGQFTNEFSNFSVGDSNRDRFQDAVDDLVLWFVYLFIGRFVIAYCANLAISTAAVRTTAAIRRAFLEATLRQEVWHFDKADNGSAATQVTTNGNRINQGLADKLAYIAQGLGLFFSAFIIALAVQWKLSLIIMSIVPAIIVSTGGCIAVDAVIEARITKIYSRAAVMAQEAIGSVKTVHAFWAQDKIVAKYDVFLNDAFKHAKKKSPVYGVLFSTEYFLVLAGTALAFWQGVRMYQSGEIDEVGTVFTVVLSITLGATAMSLIAPQIQSITNASSAASELFTIIDKKSELDPLAPEGEQPASCHGEIEVRNLSFSYPTRPDSQVLHSLNLSIPAGKTTALVGASGCGKSTLVGLLERWYKADSGEVLLDGMDVTKYNTGWLRSKIRLVQQEPVLFRGTVFQNVAKGFVGDQINLSQDEQMKLVEQACKSANAHDFIADLPEGYHTQVGERASMLSGGQKQRVAIARSIISNPKILLLDEATSALDPRAERVVQDALDKVSVDKTTLIIAHKLATVKKADNIVVMSYGRVIEQGTHEELIDRDGQYAALVRAQDLGGEKGEADFTKENEDMKLERSLTMARTQSFAGSVVNDAEAQNLARGTLNLSLIKCIAIMFYEQRDLYWFFAISGFGSIIGGVTYPAQAIIFSKIINVFTLPSDEVQDRANFWSLMMFIVALANLFAYFAIGWCCNVIGQTVTRRYRLEMMRRVMGMDADFFDRPENSSGALTSKLSSLPTSLQELISANVMLIFIVLVNLLSSSILAIAFGWKLGLVVVFGGLPFLVGAGFVRIRLEQKLEHETGKNFAESAALATEAVTSIRTVSSLTLETRIMDEYNENLNGIVRRSIRSLVWTMFWYAISQSIEFLIMGLGFWYGSRSWLVASQAAGQFFGYSTSLTKARPAANYILWLRTIKAKIAETKENAHLGPDTSPPSPSSSVSDTHTDPEKPDATNGTIVLNDVDFRYLQRSASRVLRNLSMTIQPGSFAACVGPSGCGKSTLISLLERFYDPSSGVINLSSTPITTFSPKRSVRENIALGLETMPSDEEVTAACLQANALEFIQSLPEGLDTPCGSRGLSFSGGQRQRIAIARALIRKPRLLLLDEATSALDTQSERVVQKALDEASAEGNRTTVAVAHRLSTIRHADVIFVFGGGQVVEMGTHEELLALKGRYFEMARAQSLDRA</sequence>
<feature type="transmembrane region" description="Helical" evidence="16">
    <location>
        <begin position="601"/>
        <end position="624"/>
    </location>
</feature>
<organism evidence="20 21">
    <name type="scientific">Cyphellophora attinorum</name>
    <dbReference type="NCBI Taxonomy" id="1664694"/>
    <lineage>
        <taxon>Eukaryota</taxon>
        <taxon>Fungi</taxon>
        <taxon>Dikarya</taxon>
        <taxon>Ascomycota</taxon>
        <taxon>Pezizomycotina</taxon>
        <taxon>Eurotiomycetes</taxon>
        <taxon>Chaetothyriomycetidae</taxon>
        <taxon>Chaetothyriales</taxon>
        <taxon>Cyphellophoraceae</taxon>
        <taxon>Cyphellophora</taxon>
    </lineage>
</organism>
<dbReference type="InterPro" id="IPR011527">
    <property type="entry name" value="ABC1_TM_dom"/>
</dbReference>
<feature type="domain" description="ABC transporter" evidence="17">
    <location>
        <begin position="1345"/>
        <end position="1567"/>
    </location>
</feature>
<dbReference type="InterPro" id="IPR037396">
    <property type="entry name" value="FMN_HAD"/>
</dbReference>
<dbReference type="Gene3D" id="3.40.50.300">
    <property type="entry name" value="P-loop containing nucleotide triphosphate hydrolases"/>
    <property type="match status" value="2"/>
</dbReference>
<evidence type="ECO:0000256" key="6">
    <source>
        <dbReference type="ARBA" id="ARBA00022737"/>
    </source>
</evidence>
<dbReference type="GeneID" id="28734675"/>
<feature type="domain" description="FMN hydroxy acid dehydrogenase" evidence="19">
    <location>
        <begin position="11"/>
        <end position="373"/>
    </location>
</feature>
<evidence type="ECO:0000256" key="7">
    <source>
        <dbReference type="ARBA" id="ARBA00022741"/>
    </source>
</evidence>
<keyword evidence="11 16" id="KW-0472">Membrane</keyword>
<feature type="transmembrane region" description="Helical" evidence="16">
    <location>
        <begin position="1013"/>
        <end position="1038"/>
    </location>
</feature>
<accession>A0A0N0NRB4</accession>
<evidence type="ECO:0000256" key="14">
    <source>
        <dbReference type="ARBA" id="ARBA00083297"/>
    </source>
</evidence>
<dbReference type="RefSeq" id="XP_018004861.1">
    <property type="nucleotide sequence ID" value="XM_018142795.1"/>
</dbReference>
<dbReference type="Gene3D" id="1.20.1560.10">
    <property type="entry name" value="ABC transporter type 1, transmembrane domain"/>
    <property type="match status" value="1"/>
</dbReference>
<dbReference type="CDD" id="cd02809">
    <property type="entry name" value="alpha_hydroxyacid_oxid_FMN"/>
    <property type="match status" value="1"/>
</dbReference>
<dbReference type="EMBL" id="LFJN01000002">
    <property type="protein sequence ID" value="KPI44898.1"/>
    <property type="molecule type" value="Genomic_DNA"/>
</dbReference>
<evidence type="ECO:0000256" key="1">
    <source>
        <dbReference type="ARBA" id="ARBA00001917"/>
    </source>
</evidence>
<dbReference type="CDD" id="cd18578">
    <property type="entry name" value="ABC_6TM_Pgp_ABCB1_D2_like"/>
    <property type="match status" value="1"/>
</dbReference>
<dbReference type="InterPro" id="IPR013785">
    <property type="entry name" value="Aldolase_TIM"/>
</dbReference>
<evidence type="ECO:0000256" key="8">
    <source>
        <dbReference type="ARBA" id="ARBA00022840"/>
    </source>
</evidence>